<evidence type="ECO:0000313" key="3">
    <source>
        <dbReference type="EMBL" id="GHP01772.1"/>
    </source>
</evidence>
<feature type="region of interest" description="Disordered" evidence="2">
    <location>
        <begin position="384"/>
        <end position="410"/>
    </location>
</feature>
<dbReference type="EMBL" id="BNJQ01000002">
    <property type="protein sequence ID" value="GHP01772.1"/>
    <property type="molecule type" value="Genomic_DNA"/>
</dbReference>
<gene>
    <name evidence="3" type="ORF">PPROV_000052900</name>
</gene>
<dbReference type="AlphaFoldDB" id="A0A830H5I0"/>
<proteinExistence type="predicted"/>
<organism evidence="3 4">
    <name type="scientific">Pycnococcus provasolii</name>
    <dbReference type="NCBI Taxonomy" id="41880"/>
    <lineage>
        <taxon>Eukaryota</taxon>
        <taxon>Viridiplantae</taxon>
        <taxon>Chlorophyta</taxon>
        <taxon>Pseudoscourfieldiophyceae</taxon>
        <taxon>Pseudoscourfieldiales</taxon>
        <taxon>Pycnococcaceae</taxon>
        <taxon>Pycnococcus</taxon>
    </lineage>
</organism>
<evidence type="ECO:0008006" key="5">
    <source>
        <dbReference type="Google" id="ProtNLM"/>
    </source>
</evidence>
<sequence length="499" mass="55900">MTLSSSTTVGLSATQVSCHSAAEQLKEACVRQLKEHKANVDVAAGLVAAVNLCNKYLSTAVRTPQASKQLATLQATVTKAIKKGGIPPSKKPAPLPLSSTKSRTKNALPAIASAKSTARSMKSTARSMHAVDAVAAGFDSVDYTMPQSFLEQGARKLDSDYLAMSRKQDAKVGQEDAAAREKIRAQQRKTRADLLEQMAEHREQDAARLLEKRRELVSVNSAVSTWEKEEAARAEQARQKARVMQADRNAQVDANAERRRVERLNIQYEDAQMLRRMEMEAAEEERKKAAYKAKQKKQLMEVQDDNKRKLAERAAAKTATRADDERLMKEYEAELERRDLRRRWEVEETKRKMLARYHAGGGEALTASLAEQAAMDEARAQAATKAMADAEDERERQKVARRRAGDAAQRKALDAQIAQAERERQLESVQAAEYAKQVRAEAEELEREKRKAKADLKAVKVASLAERKAELKDEARRRFDAARDIMPSEERKMQRLFLG</sequence>
<dbReference type="Proteomes" id="UP000660262">
    <property type="component" value="Unassembled WGS sequence"/>
</dbReference>
<feature type="coiled-coil region" evidence="1">
    <location>
        <begin position="254"/>
        <end position="312"/>
    </location>
</feature>
<keyword evidence="4" id="KW-1185">Reference proteome</keyword>
<feature type="compositionally biased region" description="Basic and acidic residues" evidence="2">
    <location>
        <begin position="393"/>
        <end position="410"/>
    </location>
</feature>
<feature type="region of interest" description="Disordered" evidence="2">
    <location>
        <begin position="83"/>
        <end position="102"/>
    </location>
</feature>
<evidence type="ECO:0000313" key="4">
    <source>
        <dbReference type="Proteomes" id="UP000660262"/>
    </source>
</evidence>
<evidence type="ECO:0000256" key="1">
    <source>
        <dbReference type="SAM" id="Coils"/>
    </source>
</evidence>
<protein>
    <recommendedName>
        <fullName evidence="5">Trichohyalin-plectin-homology domain-containing protein</fullName>
    </recommendedName>
</protein>
<comment type="caution">
    <text evidence="3">The sequence shown here is derived from an EMBL/GenBank/DDBJ whole genome shotgun (WGS) entry which is preliminary data.</text>
</comment>
<reference evidence="3" key="1">
    <citation type="submission" date="2020-10" db="EMBL/GenBank/DDBJ databases">
        <title>Unveiling of a novel bifunctional photoreceptor, Dualchrome1, isolated from a cosmopolitan green alga.</title>
        <authorList>
            <person name="Suzuki S."/>
            <person name="Kawachi M."/>
        </authorList>
    </citation>
    <scope>NUCLEOTIDE SEQUENCE</scope>
    <source>
        <strain evidence="3">NIES 2893</strain>
    </source>
</reference>
<accession>A0A830H5I0</accession>
<keyword evidence="1" id="KW-0175">Coiled coil</keyword>
<feature type="coiled-coil region" evidence="1">
    <location>
        <begin position="184"/>
        <end position="212"/>
    </location>
</feature>
<evidence type="ECO:0000256" key="2">
    <source>
        <dbReference type="SAM" id="MobiDB-lite"/>
    </source>
</evidence>
<name>A0A830H5I0_9CHLO</name>